<dbReference type="VEuPathDB" id="VectorBase:AMAM002785"/>
<protein>
    <recommendedName>
        <fullName evidence="3">beta-glucosidase</fullName>
        <ecNumber evidence="3">3.2.1.21</ecNumber>
    </recommendedName>
</protein>
<dbReference type="Pfam" id="PF01915">
    <property type="entry name" value="Glyco_hydro_3_C"/>
    <property type="match status" value="1"/>
</dbReference>
<keyword evidence="4" id="KW-0378">Hydrolase</keyword>
<evidence type="ECO:0000256" key="4">
    <source>
        <dbReference type="ARBA" id="ARBA00022801"/>
    </source>
</evidence>
<dbReference type="InterPro" id="IPR037524">
    <property type="entry name" value="PA14/GLEYA"/>
</dbReference>
<dbReference type="InterPro" id="IPR002772">
    <property type="entry name" value="Glyco_hydro_3_C"/>
</dbReference>
<reference evidence="7" key="2">
    <citation type="submission" date="2020-05" db="UniProtKB">
        <authorList>
            <consortium name="EnsemblMetazoa"/>
        </authorList>
    </citation>
    <scope>IDENTIFICATION</scope>
    <source>
        <strain evidence="7">maculatus3</strain>
    </source>
</reference>
<evidence type="ECO:0000313" key="7">
    <source>
        <dbReference type="EnsemblMetazoa" id="AMAM002785-PA"/>
    </source>
</evidence>
<dbReference type="GO" id="GO:0008422">
    <property type="term" value="F:beta-glucosidase activity"/>
    <property type="evidence" value="ECO:0007669"/>
    <property type="project" value="UniProtKB-EC"/>
</dbReference>
<reference evidence="8" key="1">
    <citation type="submission" date="2013-09" db="EMBL/GenBank/DDBJ databases">
        <title>The Genome Sequence of Anopheles maculatus species B.</title>
        <authorList>
            <consortium name="The Broad Institute Genomics Platform"/>
            <person name="Neafsey D.E."/>
            <person name="Besansky N."/>
            <person name="Howell P."/>
            <person name="Walton C."/>
            <person name="Young S.K."/>
            <person name="Zeng Q."/>
            <person name="Gargeya S."/>
            <person name="Fitzgerald M."/>
            <person name="Haas B."/>
            <person name="Abouelleil A."/>
            <person name="Allen A.W."/>
            <person name="Alvarado L."/>
            <person name="Arachchi H.M."/>
            <person name="Berlin A.M."/>
            <person name="Chapman S.B."/>
            <person name="Gainer-Dewar J."/>
            <person name="Goldberg J."/>
            <person name="Griggs A."/>
            <person name="Gujja S."/>
            <person name="Hansen M."/>
            <person name="Howarth C."/>
            <person name="Imamovic A."/>
            <person name="Ireland A."/>
            <person name="Larimer J."/>
            <person name="McCowan C."/>
            <person name="Murphy C."/>
            <person name="Pearson M."/>
            <person name="Poon T.W."/>
            <person name="Priest M."/>
            <person name="Roberts A."/>
            <person name="Saif S."/>
            <person name="Shea T."/>
            <person name="Sisk P."/>
            <person name="Sykes S."/>
            <person name="Wortman J."/>
            <person name="Nusbaum C."/>
            <person name="Birren B."/>
        </authorList>
    </citation>
    <scope>NUCLEOTIDE SEQUENCE [LARGE SCALE GENOMIC DNA]</scope>
    <source>
        <strain evidence="8">maculatus3</strain>
    </source>
</reference>
<sequence length="346" mass="36576">MFGSLLIDAVQNKEIPVTTVDKAVYRILTQMDKFHLLDGTPPAKKTIDQLKDQNSVIAKQTAIDGAVLLVNENNTLPLQANNIASLAVIGQTAASLNYGGGGSSRVKPLNMKAPLTSIEERLADGIVNYQPGVDLDGIAIPASALSHDGQPGLRRDDDSVDSMLDFTTANLNPLAPNGKQTITWSGNLTAPTTGDYELKIQVKNGGASLKVGSGDNSGNPQIGIASSSSVSFADISLISTRDGLQWAGYKIHLEAGIPQPITITAIPGAGSDFATDLADPLKPTSFRLAWMTPELKQQRFDEAVNAAKNASNVVLFAYTEGNEGKDLIESINLPEDQDALIQAVVD</sequence>
<dbReference type="GO" id="GO:0005975">
    <property type="term" value="P:carbohydrate metabolic process"/>
    <property type="evidence" value="ECO:0007669"/>
    <property type="project" value="InterPro"/>
</dbReference>
<evidence type="ECO:0000256" key="3">
    <source>
        <dbReference type="ARBA" id="ARBA00012744"/>
    </source>
</evidence>
<dbReference type="InterPro" id="IPR050288">
    <property type="entry name" value="Cellulose_deg_GH3"/>
</dbReference>
<organism evidence="7 8">
    <name type="scientific">Anopheles maculatus</name>
    <dbReference type="NCBI Taxonomy" id="74869"/>
    <lineage>
        <taxon>Eukaryota</taxon>
        <taxon>Metazoa</taxon>
        <taxon>Ecdysozoa</taxon>
        <taxon>Arthropoda</taxon>
        <taxon>Hexapoda</taxon>
        <taxon>Insecta</taxon>
        <taxon>Pterygota</taxon>
        <taxon>Neoptera</taxon>
        <taxon>Endopterygota</taxon>
        <taxon>Diptera</taxon>
        <taxon>Nematocera</taxon>
        <taxon>Culicoidea</taxon>
        <taxon>Culicidae</taxon>
        <taxon>Anophelinae</taxon>
        <taxon>Anopheles</taxon>
        <taxon>Anopheles maculatus group</taxon>
    </lineage>
</organism>
<dbReference type="EnsemblMetazoa" id="AMAM002785-RA">
    <property type="protein sequence ID" value="AMAM002785-PA"/>
    <property type="gene ID" value="AMAM002785"/>
</dbReference>
<comment type="similarity">
    <text evidence="2">Belongs to the glycosyl hydrolase 3 family.</text>
</comment>
<name>A0A182SA98_9DIPT</name>
<evidence type="ECO:0000256" key="1">
    <source>
        <dbReference type="ARBA" id="ARBA00000448"/>
    </source>
</evidence>
<evidence type="ECO:0000256" key="5">
    <source>
        <dbReference type="ARBA" id="ARBA00023295"/>
    </source>
</evidence>
<dbReference type="Gene3D" id="3.40.50.1700">
    <property type="entry name" value="Glycoside hydrolase family 3 C-terminal domain"/>
    <property type="match status" value="2"/>
</dbReference>
<evidence type="ECO:0000256" key="2">
    <source>
        <dbReference type="ARBA" id="ARBA00005336"/>
    </source>
</evidence>
<dbReference type="PANTHER" id="PTHR42715:SF10">
    <property type="entry name" value="BETA-GLUCOSIDASE"/>
    <property type="match status" value="1"/>
</dbReference>
<dbReference type="PROSITE" id="PS51820">
    <property type="entry name" value="PA14"/>
    <property type="match status" value="1"/>
</dbReference>
<keyword evidence="5" id="KW-0326">Glycosidase</keyword>
<evidence type="ECO:0000259" key="6">
    <source>
        <dbReference type="PROSITE" id="PS51820"/>
    </source>
</evidence>
<accession>A0A182SA98</accession>
<feature type="domain" description="PA14" evidence="6">
    <location>
        <begin position="128"/>
        <end position="304"/>
    </location>
</feature>
<dbReference type="AlphaFoldDB" id="A0A182SA98"/>
<comment type="catalytic activity">
    <reaction evidence="1">
        <text>Hydrolysis of terminal, non-reducing beta-D-glucosyl residues with release of beta-D-glucose.</text>
        <dbReference type="EC" id="3.2.1.21"/>
    </reaction>
</comment>
<keyword evidence="8" id="KW-1185">Reference proteome</keyword>
<evidence type="ECO:0000313" key="8">
    <source>
        <dbReference type="Proteomes" id="UP000075901"/>
    </source>
</evidence>
<dbReference type="EC" id="3.2.1.21" evidence="3"/>
<proteinExistence type="inferred from homology"/>
<dbReference type="PANTHER" id="PTHR42715">
    <property type="entry name" value="BETA-GLUCOSIDASE"/>
    <property type="match status" value="1"/>
</dbReference>
<dbReference type="InterPro" id="IPR036881">
    <property type="entry name" value="Glyco_hydro_3_C_sf"/>
</dbReference>
<dbReference type="Proteomes" id="UP000075901">
    <property type="component" value="Unassembled WGS sequence"/>
</dbReference>